<name>A0A3A9XM61_9ACTN</name>
<dbReference type="PANTHER" id="PTHR35908">
    <property type="entry name" value="HYPOTHETICAL FUSION PROTEIN"/>
    <property type="match status" value="1"/>
</dbReference>
<dbReference type="PROSITE" id="PS51819">
    <property type="entry name" value="VOC"/>
    <property type="match status" value="1"/>
</dbReference>
<dbReference type="RefSeq" id="WP_120690980.1">
    <property type="nucleotide sequence ID" value="NZ_RAZT01000023.1"/>
</dbReference>
<accession>A0A3A9XM61</accession>
<dbReference type="SUPFAM" id="SSF54593">
    <property type="entry name" value="Glyoxalase/Bleomycin resistance protein/Dihydroxybiphenyl dioxygenase"/>
    <property type="match status" value="1"/>
</dbReference>
<dbReference type="InterPro" id="IPR037523">
    <property type="entry name" value="VOC_core"/>
</dbReference>
<reference evidence="2 3" key="1">
    <citation type="submission" date="2018-09" db="EMBL/GenBank/DDBJ databases">
        <title>Micromonospora sp. nov. MS1-9, isolated from a root of Musa sp.</title>
        <authorList>
            <person name="Kuncharoen N."/>
            <person name="Kudo T."/>
            <person name="Ohkuma M."/>
            <person name="Yuki M."/>
            <person name="Tanasupawat S."/>
        </authorList>
    </citation>
    <scope>NUCLEOTIDE SEQUENCE [LARGE SCALE GENOMIC DNA]</scope>
    <source>
        <strain evidence="2 3">MS1-9</strain>
    </source>
</reference>
<dbReference type="Proteomes" id="UP000275865">
    <property type="component" value="Unassembled WGS sequence"/>
</dbReference>
<gene>
    <name evidence="2" type="ORF">D7044_30715</name>
</gene>
<organism evidence="2 3">
    <name type="scientific">Micromonospora musae</name>
    <dbReference type="NCBI Taxonomy" id="1894970"/>
    <lineage>
        <taxon>Bacteria</taxon>
        <taxon>Bacillati</taxon>
        <taxon>Actinomycetota</taxon>
        <taxon>Actinomycetes</taxon>
        <taxon>Micromonosporales</taxon>
        <taxon>Micromonosporaceae</taxon>
        <taxon>Micromonospora</taxon>
    </lineage>
</organism>
<proteinExistence type="predicted"/>
<evidence type="ECO:0000259" key="1">
    <source>
        <dbReference type="PROSITE" id="PS51819"/>
    </source>
</evidence>
<dbReference type="InterPro" id="IPR041581">
    <property type="entry name" value="Glyoxalase_6"/>
</dbReference>
<dbReference type="Gene3D" id="3.10.180.10">
    <property type="entry name" value="2,3-Dihydroxybiphenyl 1,2-Dioxygenase, domain 1"/>
    <property type="match status" value="1"/>
</dbReference>
<dbReference type="InterPro" id="IPR029068">
    <property type="entry name" value="Glyas_Bleomycin-R_OHBP_Dase"/>
</dbReference>
<evidence type="ECO:0000313" key="3">
    <source>
        <dbReference type="Proteomes" id="UP000275865"/>
    </source>
</evidence>
<dbReference type="Pfam" id="PF18029">
    <property type="entry name" value="Glyoxalase_6"/>
    <property type="match status" value="1"/>
</dbReference>
<comment type="caution">
    <text evidence="2">The sequence shown here is derived from an EMBL/GenBank/DDBJ whole genome shotgun (WGS) entry which is preliminary data.</text>
</comment>
<dbReference type="AlphaFoldDB" id="A0A3A9XM61"/>
<feature type="domain" description="VOC" evidence="1">
    <location>
        <begin position="4"/>
        <end position="117"/>
    </location>
</feature>
<dbReference type="PANTHER" id="PTHR35908:SF1">
    <property type="entry name" value="CONSERVED PROTEIN"/>
    <property type="match status" value="1"/>
</dbReference>
<evidence type="ECO:0000313" key="2">
    <source>
        <dbReference type="EMBL" id="RKN25652.1"/>
    </source>
</evidence>
<sequence length="122" mass="13049">MVVRVAQYTVDVEEVDVMAAFWSAALGYRVEQGGDGSAKLYPQAAGDGPTVWLQGSGTAKRGKNRLHLDLVSDGDADTEVRRLVSLGARRADVGQTGDEQFVVLADPEGNEFCVLDQAPSRP</sequence>
<dbReference type="EMBL" id="RAZT01000023">
    <property type="protein sequence ID" value="RKN25652.1"/>
    <property type="molecule type" value="Genomic_DNA"/>
</dbReference>
<dbReference type="CDD" id="cd06587">
    <property type="entry name" value="VOC"/>
    <property type="match status" value="1"/>
</dbReference>
<protein>
    <submittedName>
        <fullName evidence="2">VOC family protein</fullName>
    </submittedName>
</protein>